<dbReference type="GO" id="GO:0008233">
    <property type="term" value="F:peptidase activity"/>
    <property type="evidence" value="ECO:0007669"/>
    <property type="project" value="InterPro"/>
</dbReference>
<evidence type="ECO:0000313" key="2">
    <source>
        <dbReference type="EMBL" id="BBP93308.1"/>
    </source>
</evidence>
<proteinExistence type="predicted"/>
<dbReference type="PANTHER" id="PTHR41775:SF1">
    <property type="entry name" value="PEPTIDASE M6-LIKE DOMAIN-CONTAINING PROTEIN"/>
    <property type="match status" value="1"/>
</dbReference>
<dbReference type="NCBIfam" id="TIGR03296">
    <property type="entry name" value="M6dom_TIGR03296"/>
    <property type="match status" value="1"/>
</dbReference>
<feature type="domain" description="Peptidase M6-like" evidence="1">
    <location>
        <begin position="1"/>
        <end position="158"/>
    </location>
</feature>
<dbReference type="InterPro" id="IPR008757">
    <property type="entry name" value="Peptidase_M6-like_domain"/>
</dbReference>
<dbReference type="AlphaFoldDB" id="A0A5S9MJM1"/>
<dbReference type="Pfam" id="PF05547">
    <property type="entry name" value="Peptidase_M6"/>
    <property type="match status" value="1"/>
</dbReference>
<dbReference type="EMBL" id="AP021906">
    <property type="protein sequence ID" value="BBP93308.1"/>
    <property type="molecule type" value="Genomic_DNA"/>
</dbReference>
<dbReference type="GO" id="GO:0006508">
    <property type="term" value="P:proteolysis"/>
    <property type="evidence" value="ECO:0007669"/>
    <property type="project" value="InterPro"/>
</dbReference>
<evidence type="ECO:0000313" key="3">
    <source>
        <dbReference type="Proteomes" id="UP000464658"/>
    </source>
</evidence>
<gene>
    <name evidence="2" type="ORF">BsIDN1_69260</name>
</gene>
<name>A0A5S9MJM1_BACIA</name>
<reference evidence="2 3" key="1">
    <citation type="submission" date="2019-12" db="EMBL/GenBank/DDBJ databases">
        <title>Full genome sequence of a Bacillus safensis strain isolated from commercially available natto in Indonesia.</title>
        <authorList>
            <person name="Yoshida M."/>
            <person name="Uomi M."/>
            <person name="Waturangi D."/>
            <person name="Ekaputri J.J."/>
            <person name="Setiamarga D.H.E."/>
        </authorList>
    </citation>
    <scope>NUCLEOTIDE SEQUENCE [LARGE SCALE GENOMIC DNA]</scope>
    <source>
        <strain evidence="2 3">IDN1</strain>
    </source>
</reference>
<organism evidence="2 3">
    <name type="scientific">Bacillus safensis</name>
    <dbReference type="NCBI Taxonomy" id="561879"/>
    <lineage>
        <taxon>Bacteria</taxon>
        <taxon>Bacillati</taxon>
        <taxon>Bacillota</taxon>
        <taxon>Bacilli</taxon>
        <taxon>Bacillales</taxon>
        <taxon>Bacillaceae</taxon>
        <taxon>Bacillus</taxon>
    </lineage>
</organism>
<dbReference type="Proteomes" id="UP000464658">
    <property type="component" value="Chromosome"/>
</dbReference>
<protein>
    <recommendedName>
        <fullName evidence="1">Peptidase M6-like domain-containing protein</fullName>
    </recommendedName>
</protein>
<sequence length="231" mass="25294">MKQYYEKQSGGSYTVSGTVAGWYTAKHEAAYYGGNVPDDSGSDGRPRELVKEALEAAAKDPNIDLSEYDQWDRYDIDGDGVYNEPDGIIDHLMVVHAGVGEEAGGGQLGADAIWSHRWSLGDVFEIPDTESEVGQGGKLGARWITPSSLKMAQQVCSHMNSDMILVFLTSTIHSTQAEESPFLTGRLCQAEAGQVKFLVRNQQALAHMRKRCFKICMGATGFLDKPSMVKH</sequence>
<dbReference type="PANTHER" id="PTHR41775">
    <property type="entry name" value="SECRETED PROTEIN-RELATED"/>
    <property type="match status" value="1"/>
</dbReference>
<evidence type="ECO:0000259" key="1">
    <source>
        <dbReference type="Pfam" id="PF05547"/>
    </source>
</evidence>
<accession>A0A5S9MJM1</accession>